<dbReference type="AlphaFoldDB" id="A0A843TZ44"/>
<reference evidence="1" key="1">
    <citation type="submission" date="2017-07" db="EMBL/GenBank/DDBJ databases">
        <title>Taro Niue Genome Assembly and Annotation.</title>
        <authorList>
            <person name="Atibalentja N."/>
            <person name="Keating K."/>
            <person name="Fields C.J."/>
        </authorList>
    </citation>
    <scope>NUCLEOTIDE SEQUENCE</scope>
    <source>
        <strain evidence="1">Niue_2</strain>
        <tissue evidence="1">Leaf</tissue>
    </source>
</reference>
<name>A0A843TZ44_COLES</name>
<comment type="caution">
    <text evidence="1">The sequence shown here is derived from an EMBL/GenBank/DDBJ whole genome shotgun (WGS) entry which is preliminary data.</text>
</comment>
<evidence type="ECO:0000313" key="1">
    <source>
        <dbReference type="EMBL" id="MQL78092.1"/>
    </source>
</evidence>
<keyword evidence="2" id="KW-1185">Reference proteome</keyword>
<protein>
    <submittedName>
        <fullName evidence="1">Uncharacterized protein</fullName>
    </submittedName>
</protein>
<sequence length="74" mass="8267">MQARCWPGRLEACDAGDELKLLRWRSWCCCFGDPGGGNRSSQEAMEPIKGPRGPLLRGLSDLHKERNLEIGLDL</sequence>
<dbReference type="EMBL" id="NMUH01000382">
    <property type="protein sequence ID" value="MQL78092.1"/>
    <property type="molecule type" value="Genomic_DNA"/>
</dbReference>
<evidence type="ECO:0000313" key="2">
    <source>
        <dbReference type="Proteomes" id="UP000652761"/>
    </source>
</evidence>
<gene>
    <name evidence="1" type="ORF">Taro_010522</name>
</gene>
<accession>A0A843TZ44</accession>
<dbReference type="Proteomes" id="UP000652761">
    <property type="component" value="Unassembled WGS sequence"/>
</dbReference>
<proteinExistence type="predicted"/>
<organism evidence="1 2">
    <name type="scientific">Colocasia esculenta</name>
    <name type="common">Wild taro</name>
    <name type="synonym">Arum esculentum</name>
    <dbReference type="NCBI Taxonomy" id="4460"/>
    <lineage>
        <taxon>Eukaryota</taxon>
        <taxon>Viridiplantae</taxon>
        <taxon>Streptophyta</taxon>
        <taxon>Embryophyta</taxon>
        <taxon>Tracheophyta</taxon>
        <taxon>Spermatophyta</taxon>
        <taxon>Magnoliopsida</taxon>
        <taxon>Liliopsida</taxon>
        <taxon>Araceae</taxon>
        <taxon>Aroideae</taxon>
        <taxon>Colocasieae</taxon>
        <taxon>Colocasia</taxon>
    </lineage>
</organism>